<sequence length="178" mass="20104">MRELAVFYCPDCGHYAYYQTSRHPVCPKCGDGRTAMCMLKMYYTEFMNMTCEERDNYLSMEMLKRNPSIMARITEPHKRFNSRETIAELCNVIMDLDAENKILSDTVSWMHDTIWDMLRAQKGLDQKSKERAATDGIEAKAPAKAEGGADTVEVGIEKAGPGLEAAATQELPGPRNEH</sequence>
<organism evidence="2 3">
    <name type="scientific">Enterocloster lavalensis</name>
    <dbReference type="NCBI Taxonomy" id="460384"/>
    <lineage>
        <taxon>Bacteria</taxon>
        <taxon>Bacillati</taxon>
        <taxon>Bacillota</taxon>
        <taxon>Clostridia</taxon>
        <taxon>Lachnospirales</taxon>
        <taxon>Lachnospiraceae</taxon>
        <taxon>Enterocloster</taxon>
    </lineage>
</organism>
<evidence type="ECO:0000256" key="1">
    <source>
        <dbReference type="SAM" id="MobiDB-lite"/>
    </source>
</evidence>
<dbReference type="EMBL" id="FOIM01000018">
    <property type="protein sequence ID" value="SET88359.1"/>
    <property type="molecule type" value="Genomic_DNA"/>
</dbReference>
<reference evidence="3" key="1">
    <citation type="submission" date="2016-10" db="EMBL/GenBank/DDBJ databases">
        <authorList>
            <person name="Varghese N."/>
            <person name="Submissions S."/>
        </authorList>
    </citation>
    <scope>NUCLEOTIDE SEQUENCE [LARGE SCALE GENOMIC DNA]</scope>
    <source>
        <strain evidence="3">NLAE-zl-G277</strain>
    </source>
</reference>
<proteinExistence type="predicted"/>
<dbReference type="GeneID" id="93280194"/>
<keyword evidence="3" id="KW-1185">Reference proteome</keyword>
<accession>A0A1I0HWA5</accession>
<gene>
    <name evidence="2" type="ORF">SAMN05216313_11826</name>
</gene>
<dbReference type="AlphaFoldDB" id="A0A1I0HWA5"/>
<feature type="compositionally biased region" description="Basic and acidic residues" evidence="1">
    <location>
        <begin position="125"/>
        <end position="143"/>
    </location>
</feature>
<evidence type="ECO:0000313" key="2">
    <source>
        <dbReference type="EMBL" id="SET88359.1"/>
    </source>
</evidence>
<protein>
    <submittedName>
        <fullName evidence="2">Uncharacterized protein</fullName>
    </submittedName>
</protein>
<evidence type="ECO:0000313" key="3">
    <source>
        <dbReference type="Proteomes" id="UP000198508"/>
    </source>
</evidence>
<dbReference type="Proteomes" id="UP000198508">
    <property type="component" value="Unassembled WGS sequence"/>
</dbReference>
<name>A0A1I0HWA5_9FIRM</name>
<dbReference type="RefSeq" id="WP_242956365.1">
    <property type="nucleotide sequence ID" value="NZ_DAINWJ010000009.1"/>
</dbReference>
<feature type="region of interest" description="Disordered" evidence="1">
    <location>
        <begin position="125"/>
        <end position="178"/>
    </location>
</feature>